<dbReference type="RefSeq" id="XP_040762915.1">
    <property type="nucleotide sequence ID" value="XM_040910814.1"/>
</dbReference>
<evidence type="ECO:0000313" key="15">
    <source>
        <dbReference type="EMBL" id="KZT05175.1"/>
    </source>
</evidence>
<dbReference type="PANTHER" id="PTHR33478:SF1">
    <property type="entry name" value="EXTRACELLULAR METALLOPROTEINASE MEP"/>
    <property type="match status" value="1"/>
</dbReference>
<evidence type="ECO:0000256" key="9">
    <source>
        <dbReference type="ARBA" id="ARBA00023049"/>
    </source>
</evidence>
<dbReference type="GO" id="GO:0006508">
    <property type="term" value="P:proteolysis"/>
    <property type="evidence" value="ECO:0007669"/>
    <property type="project" value="UniProtKB-KW"/>
</dbReference>
<keyword evidence="8 12" id="KW-0862">Zinc</keyword>
<dbReference type="EMBL" id="KV427632">
    <property type="protein sequence ID" value="KZT05175.1"/>
    <property type="molecule type" value="Genomic_DNA"/>
</dbReference>
<feature type="domain" description="FTP" evidence="14">
    <location>
        <begin position="39"/>
        <end position="81"/>
    </location>
</feature>
<dbReference type="GO" id="GO:0005615">
    <property type="term" value="C:extracellular space"/>
    <property type="evidence" value="ECO:0007669"/>
    <property type="project" value="InterPro"/>
</dbReference>
<dbReference type="InterPro" id="IPR050371">
    <property type="entry name" value="Fungal_virulence_M36"/>
</dbReference>
<proteinExistence type="inferred from homology"/>
<keyword evidence="3 13" id="KW-0964">Secreted</keyword>
<reference evidence="15 16" key="1">
    <citation type="journal article" date="2016" name="Mol. Biol. Evol.">
        <title>Comparative Genomics of Early-Diverging Mushroom-Forming Fungi Provides Insights into the Origins of Lignocellulose Decay Capabilities.</title>
        <authorList>
            <person name="Nagy L.G."/>
            <person name="Riley R."/>
            <person name="Tritt A."/>
            <person name="Adam C."/>
            <person name="Daum C."/>
            <person name="Floudas D."/>
            <person name="Sun H."/>
            <person name="Yadav J.S."/>
            <person name="Pangilinan J."/>
            <person name="Larsson K.H."/>
            <person name="Matsuura K."/>
            <person name="Barry K."/>
            <person name="Labutti K."/>
            <person name="Kuo R."/>
            <person name="Ohm R.A."/>
            <person name="Bhattacharya S.S."/>
            <person name="Shirouzu T."/>
            <person name="Yoshinaga Y."/>
            <person name="Martin F.M."/>
            <person name="Grigoriev I.V."/>
            <person name="Hibbett D.S."/>
        </authorList>
    </citation>
    <scope>NUCLEOTIDE SEQUENCE [LARGE SCALE GENOMIC DNA]</scope>
    <source>
        <strain evidence="15 16">93-53</strain>
    </source>
</reference>
<dbReference type="Pfam" id="PF02128">
    <property type="entry name" value="Peptidase_M36"/>
    <property type="match status" value="2"/>
</dbReference>
<dbReference type="OrthoDB" id="3227768at2759"/>
<dbReference type="Pfam" id="PF07504">
    <property type="entry name" value="FTP"/>
    <property type="match status" value="1"/>
</dbReference>
<evidence type="ECO:0000256" key="12">
    <source>
        <dbReference type="PIRSR" id="PIRSR601842-2"/>
    </source>
</evidence>
<evidence type="ECO:0000256" key="7">
    <source>
        <dbReference type="ARBA" id="ARBA00022801"/>
    </source>
</evidence>
<dbReference type="SUPFAM" id="SSF55486">
    <property type="entry name" value="Metalloproteases ('zincins'), catalytic domain"/>
    <property type="match status" value="1"/>
</dbReference>
<keyword evidence="9 13" id="KW-0482">Metalloprotease</keyword>
<dbReference type="Gene3D" id="3.10.170.10">
    <property type="match status" value="1"/>
</dbReference>
<accession>A0A165DM20</accession>
<keyword evidence="6" id="KW-0732">Signal</keyword>
<name>A0A165DM20_9APHY</name>
<evidence type="ECO:0000313" key="16">
    <source>
        <dbReference type="Proteomes" id="UP000076871"/>
    </source>
</evidence>
<keyword evidence="10 13" id="KW-0865">Zymogen</keyword>
<evidence type="ECO:0000256" key="1">
    <source>
        <dbReference type="ARBA" id="ARBA00004613"/>
    </source>
</evidence>
<dbReference type="PANTHER" id="PTHR33478">
    <property type="entry name" value="EXTRACELLULAR METALLOPROTEINASE MEP"/>
    <property type="match status" value="1"/>
</dbReference>
<evidence type="ECO:0000256" key="13">
    <source>
        <dbReference type="RuleBase" id="RU364017"/>
    </source>
</evidence>
<keyword evidence="4 13" id="KW-0645">Protease</keyword>
<dbReference type="Gene3D" id="1.10.390.10">
    <property type="entry name" value="Neutral Protease Domain 2"/>
    <property type="match status" value="1"/>
</dbReference>
<evidence type="ECO:0000256" key="4">
    <source>
        <dbReference type="ARBA" id="ARBA00022670"/>
    </source>
</evidence>
<keyword evidence="5 12" id="KW-0479">Metal-binding</keyword>
<feature type="binding site" evidence="12">
    <location>
        <position position="196"/>
    </location>
    <ligand>
        <name>Zn(2+)</name>
        <dbReference type="ChEBI" id="CHEBI:29105"/>
        <note>catalytic</note>
    </ligand>
</feature>
<evidence type="ECO:0000256" key="3">
    <source>
        <dbReference type="ARBA" id="ARBA00022525"/>
    </source>
</evidence>
<evidence type="ECO:0000259" key="14">
    <source>
        <dbReference type="Pfam" id="PF07504"/>
    </source>
</evidence>
<dbReference type="InterPro" id="IPR011096">
    <property type="entry name" value="FTP_domain"/>
</dbReference>
<evidence type="ECO:0000256" key="10">
    <source>
        <dbReference type="ARBA" id="ARBA00023145"/>
    </source>
</evidence>
<sequence length="539" mass="60002">MSFTVARCSVSDHILKVAQHFTQDLTHNTALASSFVICKDSYTDKNTGVTHVYIRQYLHSIEVADGNINVNVKDGVVLSYGDLDVDTLNDLTWMLFWFMIATIPNVSLAQDIIEDPASFLAKILSIWEMQFVGDQGSITMLIDNVPYALSPVPQGESTALELIWKFEVEMQDNWCKTAVSAASLHHIVSVVNWASDLPVPTPKLPSSLEHAIYKVLAWGINDPSVGNRSIQKENYDVLTSSIGWHSLPFANNPQSMSHKGSDVFAHENLKGRNVWKLNYHPNADADMVFKYKYVPTEIDCTDALGEAKKYINATVMQLFYYGLDKVLGNFQQHNFGRGSAENGAAFVNAQDSSRYNNANFMMPPDCQKVNPYHDGDMEAGIIIYELSYLGRLGWGESTSTYSDYAMGVWANKTIKPSIFVDSLFLPSPCKDGTVPDSDFYHPVKLTLDDDRKLLIPKHGNSLIQCRPPFFDACDTIIQVDSILTGSENHCDLWAAFAECGLSLNVTGRGLHTNNFKVPRKYNTTSSEVFLGARLPVSGE</sequence>
<comment type="similarity">
    <text evidence="2 13">Belongs to the peptidase M36 family.</text>
</comment>
<protein>
    <recommendedName>
        <fullName evidence="13">Extracellular metalloproteinase</fullName>
        <ecNumber evidence="13">3.4.24.-</ecNumber>
    </recommendedName>
    <alternativeName>
        <fullName evidence="13">Fungalysin</fullName>
    </alternativeName>
</protein>
<dbReference type="GeneID" id="63827843"/>
<dbReference type="GO" id="GO:0004222">
    <property type="term" value="F:metalloendopeptidase activity"/>
    <property type="evidence" value="ECO:0007669"/>
    <property type="project" value="InterPro"/>
</dbReference>
<feature type="active site" evidence="11">
    <location>
        <position position="385"/>
    </location>
</feature>
<dbReference type="AlphaFoldDB" id="A0A165DM20"/>
<evidence type="ECO:0000256" key="8">
    <source>
        <dbReference type="ARBA" id="ARBA00022833"/>
    </source>
</evidence>
<organism evidence="15 16">
    <name type="scientific">Laetiporus sulphureus 93-53</name>
    <dbReference type="NCBI Taxonomy" id="1314785"/>
    <lineage>
        <taxon>Eukaryota</taxon>
        <taxon>Fungi</taxon>
        <taxon>Dikarya</taxon>
        <taxon>Basidiomycota</taxon>
        <taxon>Agaricomycotina</taxon>
        <taxon>Agaricomycetes</taxon>
        <taxon>Polyporales</taxon>
        <taxon>Laetiporus</taxon>
    </lineage>
</organism>
<dbReference type="EC" id="3.4.24.-" evidence="13"/>
<keyword evidence="7 13" id="KW-0378">Hydrolase</keyword>
<dbReference type="InterPro" id="IPR027268">
    <property type="entry name" value="Peptidase_M4/M1_CTD_sf"/>
</dbReference>
<evidence type="ECO:0000256" key="5">
    <source>
        <dbReference type="ARBA" id="ARBA00022723"/>
    </source>
</evidence>
<comment type="cofactor">
    <cofactor evidence="12">
        <name>Zn(2+)</name>
        <dbReference type="ChEBI" id="CHEBI:29105"/>
    </cofactor>
    <text evidence="12">Binds 1 zinc ion per subunit.</text>
</comment>
<evidence type="ECO:0000256" key="11">
    <source>
        <dbReference type="PIRSR" id="PIRSR601842-1"/>
    </source>
</evidence>
<dbReference type="Proteomes" id="UP000076871">
    <property type="component" value="Unassembled WGS sequence"/>
</dbReference>
<comment type="subcellular location">
    <subcellularLocation>
        <location evidence="1 13">Secreted</location>
    </subcellularLocation>
</comment>
<keyword evidence="16" id="KW-1185">Reference proteome</keyword>
<gene>
    <name evidence="15" type="ORF">LAESUDRAFT_737688</name>
</gene>
<evidence type="ECO:0000256" key="2">
    <source>
        <dbReference type="ARBA" id="ARBA00006006"/>
    </source>
</evidence>
<dbReference type="InterPro" id="IPR001842">
    <property type="entry name" value="Peptidase_M36"/>
</dbReference>
<dbReference type="InParanoid" id="A0A165DM20"/>
<dbReference type="GO" id="GO:0008270">
    <property type="term" value="F:zinc ion binding"/>
    <property type="evidence" value="ECO:0007669"/>
    <property type="project" value="InterPro"/>
</dbReference>
<evidence type="ECO:0000256" key="6">
    <source>
        <dbReference type="ARBA" id="ARBA00022729"/>
    </source>
</evidence>